<evidence type="ECO:0008006" key="4">
    <source>
        <dbReference type="Google" id="ProtNLM"/>
    </source>
</evidence>
<sequence length="150" mass="17146">MKRILPLFAIILFFNLSFSQNSETNGTTLEEYNYMISGYEMQISSGLDLKSGYKVDNIDSITKSNYSFSFNAFVRTKQNKLAGILIIAKSEVSGRTYYLGMPIHNTQLQKSFENDVKNWDERMTTAFAQALGELYSKQAILNYKEANKTE</sequence>
<name>A0ABU7W5F9_9FLAO</name>
<keyword evidence="1" id="KW-0732">Signal</keyword>
<organism evidence="2 3">
    <name type="scientific">Winogradskyella poriferorum</name>
    <dbReference type="NCBI Taxonomy" id="307627"/>
    <lineage>
        <taxon>Bacteria</taxon>
        <taxon>Pseudomonadati</taxon>
        <taxon>Bacteroidota</taxon>
        <taxon>Flavobacteriia</taxon>
        <taxon>Flavobacteriales</taxon>
        <taxon>Flavobacteriaceae</taxon>
        <taxon>Winogradskyella</taxon>
    </lineage>
</organism>
<feature type="chain" id="PRO_5045058328" description="Curli production assembly/transport component CsgE" evidence="1">
    <location>
        <begin position="20"/>
        <end position="150"/>
    </location>
</feature>
<dbReference type="RefSeq" id="WP_331809740.1">
    <property type="nucleotide sequence ID" value="NZ_JAZHOU010000002.1"/>
</dbReference>
<protein>
    <recommendedName>
        <fullName evidence="4">Curli production assembly/transport component CsgE</fullName>
    </recommendedName>
</protein>
<evidence type="ECO:0000313" key="2">
    <source>
        <dbReference type="EMBL" id="MEF3078967.1"/>
    </source>
</evidence>
<dbReference type="Proteomes" id="UP001356704">
    <property type="component" value="Unassembled WGS sequence"/>
</dbReference>
<evidence type="ECO:0000313" key="3">
    <source>
        <dbReference type="Proteomes" id="UP001356704"/>
    </source>
</evidence>
<keyword evidence="3" id="KW-1185">Reference proteome</keyword>
<gene>
    <name evidence="2" type="ORF">V1468_08135</name>
</gene>
<reference evidence="2 3" key="1">
    <citation type="submission" date="2024-02" db="EMBL/GenBank/DDBJ databases">
        <title>Winogradskyella poriferorum JCM 12885.</title>
        <authorList>
            <person name="Zhang D.-F."/>
            <person name="Fu Z.-Y."/>
        </authorList>
    </citation>
    <scope>NUCLEOTIDE SEQUENCE [LARGE SCALE GENOMIC DNA]</scope>
    <source>
        <strain evidence="2 3">JCM 12885</strain>
    </source>
</reference>
<accession>A0ABU7W5F9</accession>
<comment type="caution">
    <text evidence="2">The sequence shown here is derived from an EMBL/GenBank/DDBJ whole genome shotgun (WGS) entry which is preliminary data.</text>
</comment>
<feature type="signal peptide" evidence="1">
    <location>
        <begin position="1"/>
        <end position="19"/>
    </location>
</feature>
<evidence type="ECO:0000256" key="1">
    <source>
        <dbReference type="SAM" id="SignalP"/>
    </source>
</evidence>
<proteinExistence type="predicted"/>
<dbReference type="EMBL" id="JAZHOU010000002">
    <property type="protein sequence ID" value="MEF3078967.1"/>
    <property type="molecule type" value="Genomic_DNA"/>
</dbReference>